<reference evidence="11 12" key="1">
    <citation type="journal article" date="2015" name="Genome Announc.">
        <title>Expanding the biotechnology potential of lactobacilli through comparative genomics of 213 strains and associated genera.</title>
        <authorList>
            <person name="Sun Z."/>
            <person name="Harris H.M."/>
            <person name="McCann A."/>
            <person name="Guo C."/>
            <person name="Argimon S."/>
            <person name="Zhang W."/>
            <person name="Yang X."/>
            <person name="Jeffery I.B."/>
            <person name="Cooney J.C."/>
            <person name="Kagawa T.F."/>
            <person name="Liu W."/>
            <person name="Song Y."/>
            <person name="Salvetti E."/>
            <person name="Wrobel A."/>
            <person name="Rasinkangas P."/>
            <person name="Parkhill J."/>
            <person name="Rea M.C."/>
            <person name="O'Sullivan O."/>
            <person name="Ritari J."/>
            <person name="Douillard F.P."/>
            <person name="Paul Ross R."/>
            <person name="Yang R."/>
            <person name="Briner A.E."/>
            <person name="Felis G.E."/>
            <person name="de Vos W.M."/>
            <person name="Barrangou R."/>
            <person name="Klaenhammer T.R."/>
            <person name="Caufield P.W."/>
            <person name="Cui Y."/>
            <person name="Zhang H."/>
            <person name="O'Toole P.W."/>
        </authorList>
    </citation>
    <scope>NUCLEOTIDE SEQUENCE [LARGE SCALE GENOMIC DNA]</scope>
    <source>
        <strain evidence="11 12">DSM 19394</strain>
    </source>
</reference>
<feature type="binding site" evidence="10">
    <location>
        <position position="74"/>
    </location>
    <ligand>
        <name>Na(+)</name>
        <dbReference type="ChEBI" id="CHEBI:29101"/>
        <note>structural</note>
    </ligand>
</feature>
<keyword evidence="12" id="KW-1185">Reference proteome</keyword>
<dbReference type="PATRIC" id="fig|1423715.3.peg.1526"/>
<keyword evidence="4 10" id="KW-1133">Transmembrane helix</keyword>
<comment type="function">
    <text evidence="9 10">Fluoride-specific ion channel. Important for reducing fluoride concentration in the cell, thus reducing its toxicity.</text>
</comment>
<gene>
    <name evidence="10" type="primary">fluC</name>
    <name evidence="10" type="synonym">crcB</name>
    <name evidence="11" type="ORF">FD25_GL001490</name>
</gene>
<comment type="catalytic activity">
    <reaction evidence="8">
        <text>fluoride(in) = fluoride(out)</text>
        <dbReference type="Rhea" id="RHEA:76159"/>
        <dbReference type="ChEBI" id="CHEBI:17051"/>
    </reaction>
    <physiologicalReaction direction="left-to-right" evidence="8">
        <dbReference type="Rhea" id="RHEA:76160"/>
    </physiologicalReaction>
</comment>
<dbReference type="PANTHER" id="PTHR28259:SF1">
    <property type="entry name" value="FLUORIDE EXPORT PROTEIN 1-RELATED"/>
    <property type="match status" value="1"/>
</dbReference>
<organism evidence="11 12">
    <name type="scientific">Levilactobacillus acidifarinae DSM 19394 = JCM 15949</name>
    <dbReference type="NCBI Taxonomy" id="1423715"/>
    <lineage>
        <taxon>Bacteria</taxon>
        <taxon>Bacillati</taxon>
        <taxon>Bacillota</taxon>
        <taxon>Bacilli</taxon>
        <taxon>Lactobacillales</taxon>
        <taxon>Lactobacillaceae</taxon>
        <taxon>Levilactobacillus</taxon>
    </lineage>
</organism>
<dbReference type="GO" id="GO:0140114">
    <property type="term" value="P:cellular detoxification of fluoride"/>
    <property type="evidence" value="ECO:0007669"/>
    <property type="project" value="UniProtKB-UniRule"/>
</dbReference>
<evidence type="ECO:0000256" key="10">
    <source>
        <dbReference type="HAMAP-Rule" id="MF_00454"/>
    </source>
</evidence>
<comment type="subcellular location">
    <subcellularLocation>
        <location evidence="1 10">Cell membrane</location>
        <topology evidence="1 10">Multi-pass membrane protein</topology>
    </subcellularLocation>
</comment>
<keyword evidence="5 10" id="KW-0472">Membrane</keyword>
<keyword evidence="10" id="KW-0479">Metal-binding</keyword>
<keyword evidence="2 10" id="KW-1003">Cell membrane</keyword>
<dbReference type="AlphaFoldDB" id="A0A0R1LHL3"/>
<dbReference type="Proteomes" id="UP000051955">
    <property type="component" value="Unassembled WGS sequence"/>
</dbReference>
<dbReference type="PANTHER" id="PTHR28259">
    <property type="entry name" value="FLUORIDE EXPORT PROTEIN 1-RELATED"/>
    <property type="match status" value="1"/>
</dbReference>
<evidence type="ECO:0000256" key="9">
    <source>
        <dbReference type="ARBA" id="ARBA00049940"/>
    </source>
</evidence>
<dbReference type="InterPro" id="IPR003691">
    <property type="entry name" value="FluC"/>
</dbReference>
<proteinExistence type="inferred from homology"/>
<dbReference type="STRING" id="1423715.FD25_GL001490"/>
<evidence type="ECO:0000256" key="8">
    <source>
        <dbReference type="ARBA" id="ARBA00035585"/>
    </source>
</evidence>
<comment type="caution">
    <text evidence="11">The sequence shown here is derived from an EMBL/GenBank/DDBJ whole genome shotgun (WGS) entry which is preliminary data.</text>
</comment>
<feature type="binding site" evidence="10">
    <location>
        <position position="71"/>
    </location>
    <ligand>
        <name>Na(+)</name>
        <dbReference type="ChEBI" id="CHEBI:29101"/>
        <note>structural</note>
    </ligand>
</feature>
<evidence type="ECO:0000256" key="4">
    <source>
        <dbReference type="ARBA" id="ARBA00022989"/>
    </source>
</evidence>
<evidence type="ECO:0000256" key="2">
    <source>
        <dbReference type="ARBA" id="ARBA00022475"/>
    </source>
</evidence>
<name>A0A0R1LHL3_9LACO</name>
<dbReference type="GO" id="GO:0046872">
    <property type="term" value="F:metal ion binding"/>
    <property type="evidence" value="ECO:0007669"/>
    <property type="project" value="UniProtKB-KW"/>
</dbReference>
<evidence type="ECO:0000256" key="3">
    <source>
        <dbReference type="ARBA" id="ARBA00022692"/>
    </source>
</evidence>
<keyword evidence="10" id="KW-0406">Ion transport</keyword>
<dbReference type="EMBL" id="AZDV01000009">
    <property type="protein sequence ID" value="KRK95372.1"/>
    <property type="molecule type" value="Genomic_DNA"/>
</dbReference>
<comment type="similarity">
    <text evidence="7 10">Belongs to the fluoride channel Fluc/FEX (TC 1.A.43) family.</text>
</comment>
<keyword evidence="3 10" id="KW-0812">Transmembrane</keyword>
<evidence type="ECO:0000313" key="12">
    <source>
        <dbReference type="Proteomes" id="UP000051955"/>
    </source>
</evidence>
<feature type="transmembrane region" description="Helical" evidence="10">
    <location>
        <begin position="6"/>
        <end position="25"/>
    </location>
</feature>
<dbReference type="OrthoDB" id="9815830at2"/>
<evidence type="ECO:0000256" key="6">
    <source>
        <dbReference type="ARBA" id="ARBA00023303"/>
    </source>
</evidence>
<feature type="transmembrane region" description="Helical" evidence="10">
    <location>
        <begin position="94"/>
        <end position="116"/>
    </location>
</feature>
<accession>A0A0R1LHL3</accession>
<evidence type="ECO:0000256" key="1">
    <source>
        <dbReference type="ARBA" id="ARBA00004651"/>
    </source>
</evidence>
<protein>
    <recommendedName>
        <fullName evidence="10">Fluoride-specific ion channel FluC</fullName>
    </recommendedName>
</protein>
<sequence>MSAVFWISLAGAGGALTRFTVTTLINRRIRPTHFPVATFTINLLGSGCLGLVTGLLAPSWLLFQLAGGFLGGFSTFSTFTNDFVKLSQAHPWTAVTYLTTSVSLSIGSAFLGYVLIR</sequence>
<evidence type="ECO:0000313" key="11">
    <source>
        <dbReference type="EMBL" id="KRK95372.1"/>
    </source>
</evidence>
<dbReference type="Pfam" id="PF02537">
    <property type="entry name" value="CRCB"/>
    <property type="match status" value="1"/>
</dbReference>
<feature type="transmembrane region" description="Helical" evidence="10">
    <location>
        <begin position="37"/>
        <end position="63"/>
    </location>
</feature>
<comment type="activity regulation">
    <text evidence="10">Na(+) is not transported, but it plays an essential structural role and its presence is essential for fluoride channel function.</text>
</comment>
<keyword evidence="10" id="KW-0915">Sodium</keyword>
<dbReference type="GO" id="GO:0062054">
    <property type="term" value="F:fluoride channel activity"/>
    <property type="evidence" value="ECO:0007669"/>
    <property type="project" value="UniProtKB-UniRule"/>
</dbReference>
<evidence type="ECO:0000256" key="7">
    <source>
        <dbReference type="ARBA" id="ARBA00035120"/>
    </source>
</evidence>
<dbReference type="GO" id="GO:0005886">
    <property type="term" value="C:plasma membrane"/>
    <property type="evidence" value="ECO:0007669"/>
    <property type="project" value="UniProtKB-SubCell"/>
</dbReference>
<keyword evidence="6 10" id="KW-0407">Ion channel</keyword>
<dbReference type="RefSeq" id="WP_057802337.1">
    <property type="nucleotide sequence ID" value="NZ_AZDV01000009.1"/>
</dbReference>
<keyword evidence="10" id="KW-0813">Transport</keyword>
<dbReference type="HAMAP" id="MF_00454">
    <property type="entry name" value="FluC"/>
    <property type="match status" value="1"/>
</dbReference>
<evidence type="ECO:0000256" key="5">
    <source>
        <dbReference type="ARBA" id="ARBA00023136"/>
    </source>
</evidence>